<dbReference type="AlphaFoldDB" id="A0A2U8DR67"/>
<dbReference type="Pfam" id="PF07561">
    <property type="entry name" value="DUF1540"/>
    <property type="match status" value="2"/>
</dbReference>
<reference evidence="3" key="1">
    <citation type="submission" date="2017-04" db="EMBL/GenBank/DDBJ databases">
        <authorList>
            <person name="Song Y."/>
            <person name="Cho B.-K."/>
        </authorList>
    </citation>
    <scope>NUCLEOTIDE SEQUENCE [LARGE SCALE GENOMIC DNA]</scope>
    <source>
        <strain evidence="3">SL1</strain>
    </source>
</reference>
<feature type="domain" description="DUF1540" evidence="1">
    <location>
        <begin position="4"/>
        <end position="42"/>
    </location>
</feature>
<name>A0A2U8DR67_9CLOT</name>
<dbReference type="InterPro" id="IPR011437">
    <property type="entry name" value="DUF1540"/>
</dbReference>
<dbReference type="EMBL" id="CP020953">
    <property type="protein sequence ID" value="AWI05253.1"/>
    <property type="molecule type" value="Genomic_DNA"/>
</dbReference>
<gene>
    <name evidence="2" type="ORF">B9W14_12305</name>
</gene>
<evidence type="ECO:0000313" key="3">
    <source>
        <dbReference type="Proteomes" id="UP000244910"/>
    </source>
</evidence>
<organism evidence="2 3">
    <name type="scientific">Clostridium drakei</name>
    <dbReference type="NCBI Taxonomy" id="332101"/>
    <lineage>
        <taxon>Bacteria</taxon>
        <taxon>Bacillati</taxon>
        <taxon>Bacillota</taxon>
        <taxon>Clostridia</taxon>
        <taxon>Eubacteriales</taxon>
        <taxon>Clostridiaceae</taxon>
        <taxon>Clostridium</taxon>
    </lineage>
</organism>
<sequence length="106" mass="11571">MSRINCNVINCSHNNERVCYANVVNVGGKSAHSDSETCCASFLDSIVYSHLTNNVNDQKNSCNSITCNVGTCIHNSNNVCDADSIKVNGDKVNLYTETNCLTFKNE</sequence>
<evidence type="ECO:0000313" key="2">
    <source>
        <dbReference type="EMBL" id="AWI05253.1"/>
    </source>
</evidence>
<feature type="domain" description="DUF1540" evidence="1">
    <location>
        <begin position="65"/>
        <end position="103"/>
    </location>
</feature>
<proteinExistence type="predicted"/>
<accession>A0A2U8DR67</accession>
<dbReference type="Proteomes" id="UP000244910">
    <property type="component" value="Chromosome"/>
</dbReference>
<evidence type="ECO:0000259" key="1">
    <source>
        <dbReference type="Pfam" id="PF07561"/>
    </source>
</evidence>
<dbReference type="KEGG" id="cdrk:B9W14_12305"/>
<dbReference type="OrthoDB" id="9792226at2"/>
<protein>
    <recommendedName>
        <fullName evidence="1">DUF1540 domain-containing protein</fullName>
    </recommendedName>
</protein>
<keyword evidence="3" id="KW-1185">Reference proteome</keyword>
<dbReference type="RefSeq" id="WP_032077929.1">
    <property type="nucleotide sequence ID" value="NZ_CP020953.1"/>
</dbReference>